<evidence type="ECO:0000313" key="2">
    <source>
        <dbReference type="EMBL" id="KAJ8893812.1"/>
    </source>
</evidence>
<dbReference type="InterPro" id="IPR008906">
    <property type="entry name" value="HATC_C_dom"/>
</dbReference>
<comment type="caution">
    <text evidence="2">The sequence shown here is derived from an EMBL/GenBank/DDBJ whole genome shotgun (WGS) entry which is preliminary data.</text>
</comment>
<evidence type="ECO:0000259" key="1">
    <source>
        <dbReference type="Pfam" id="PF05699"/>
    </source>
</evidence>
<dbReference type="InterPro" id="IPR012337">
    <property type="entry name" value="RNaseH-like_sf"/>
</dbReference>
<organism evidence="2 3">
    <name type="scientific">Dryococelus australis</name>
    <dbReference type="NCBI Taxonomy" id="614101"/>
    <lineage>
        <taxon>Eukaryota</taxon>
        <taxon>Metazoa</taxon>
        <taxon>Ecdysozoa</taxon>
        <taxon>Arthropoda</taxon>
        <taxon>Hexapoda</taxon>
        <taxon>Insecta</taxon>
        <taxon>Pterygota</taxon>
        <taxon>Neoptera</taxon>
        <taxon>Polyneoptera</taxon>
        <taxon>Phasmatodea</taxon>
        <taxon>Verophasmatodea</taxon>
        <taxon>Anareolatae</taxon>
        <taxon>Phasmatidae</taxon>
        <taxon>Eurycanthinae</taxon>
        <taxon>Dryococelus</taxon>
    </lineage>
</organism>
<keyword evidence="3" id="KW-1185">Reference proteome</keyword>
<feature type="domain" description="HAT C-terminal dimerisation" evidence="1">
    <location>
        <begin position="18"/>
        <end position="59"/>
    </location>
</feature>
<gene>
    <name evidence="2" type="ORF">PR048_006413</name>
</gene>
<reference evidence="2 3" key="1">
    <citation type="submission" date="2023-02" db="EMBL/GenBank/DDBJ databases">
        <title>LHISI_Scaffold_Assembly.</title>
        <authorList>
            <person name="Stuart O.P."/>
            <person name="Cleave R."/>
            <person name="Magrath M.J.L."/>
            <person name="Mikheyev A.S."/>
        </authorList>
    </citation>
    <scope>NUCLEOTIDE SEQUENCE [LARGE SCALE GENOMIC DNA]</scope>
    <source>
        <strain evidence="2">Daus_M_001</strain>
        <tissue evidence="2">Leg muscle</tissue>
    </source>
</reference>
<evidence type="ECO:0000313" key="3">
    <source>
        <dbReference type="Proteomes" id="UP001159363"/>
    </source>
</evidence>
<name>A0ABQ9IBK0_9NEOP</name>
<protein>
    <recommendedName>
        <fullName evidence="1">HAT C-terminal dimerisation domain-containing protein</fullName>
    </recommendedName>
</protein>
<dbReference type="Proteomes" id="UP001159363">
    <property type="component" value="Chromosome 2"/>
</dbReference>
<sequence length="66" mass="7401">MENSKNELPKDAMSALMKCEEILFPNLHILLKILATLPVTTVSVERSFSTLRRLKSISETALVKTV</sequence>
<dbReference type="Pfam" id="PF05699">
    <property type="entry name" value="Dimer_Tnp_hAT"/>
    <property type="match status" value="1"/>
</dbReference>
<dbReference type="SUPFAM" id="SSF53098">
    <property type="entry name" value="Ribonuclease H-like"/>
    <property type="match status" value="1"/>
</dbReference>
<dbReference type="EMBL" id="JARBHB010000002">
    <property type="protein sequence ID" value="KAJ8893812.1"/>
    <property type="molecule type" value="Genomic_DNA"/>
</dbReference>
<proteinExistence type="predicted"/>
<accession>A0ABQ9IBK0</accession>